<dbReference type="SUPFAM" id="SSF48403">
    <property type="entry name" value="Ankyrin repeat"/>
    <property type="match status" value="1"/>
</dbReference>
<protein>
    <recommendedName>
        <fullName evidence="2">non-specific serine/threonine protein kinase</fullName>
        <ecNumber evidence="2">2.7.11.1</ecNumber>
    </recommendedName>
</protein>
<dbReference type="InterPro" id="IPR036770">
    <property type="entry name" value="Ankyrin_rpt-contain_sf"/>
</dbReference>
<dbReference type="AlphaFoldDB" id="A0A078A895"/>
<comment type="catalytic activity">
    <reaction evidence="10">
        <text>L-seryl-[protein] + ATP = O-phospho-L-seryl-[protein] + ADP + H(+)</text>
        <dbReference type="Rhea" id="RHEA:17989"/>
        <dbReference type="Rhea" id="RHEA-COMP:9863"/>
        <dbReference type="Rhea" id="RHEA-COMP:11604"/>
        <dbReference type="ChEBI" id="CHEBI:15378"/>
        <dbReference type="ChEBI" id="CHEBI:29999"/>
        <dbReference type="ChEBI" id="CHEBI:30616"/>
        <dbReference type="ChEBI" id="CHEBI:83421"/>
        <dbReference type="ChEBI" id="CHEBI:456216"/>
        <dbReference type="EC" id="2.7.11.1"/>
    </reaction>
</comment>
<keyword evidence="8 12" id="KW-0067">ATP-binding</keyword>
<keyword evidence="13" id="KW-0175">Coiled coil</keyword>
<comment type="similarity">
    <text evidence="1">Belongs to the protein kinase superfamily. AGC Ser/Thr protein kinase family.</text>
</comment>
<dbReference type="InterPro" id="IPR002110">
    <property type="entry name" value="Ankyrin_rpt"/>
</dbReference>
<feature type="coiled-coil region" evidence="13">
    <location>
        <begin position="679"/>
        <end position="706"/>
    </location>
</feature>
<dbReference type="PROSITE" id="PS50297">
    <property type="entry name" value="ANK_REP_REGION"/>
    <property type="match status" value="2"/>
</dbReference>
<dbReference type="Gene3D" id="1.10.510.10">
    <property type="entry name" value="Transferase(Phosphotransferase) domain 1"/>
    <property type="match status" value="1"/>
</dbReference>
<feature type="region of interest" description="Disordered" evidence="14">
    <location>
        <begin position="1"/>
        <end position="21"/>
    </location>
</feature>
<evidence type="ECO:0000256" key="4">
    <source>
        <dbReference type="ARBA" id="ARBA00022553"/>
    </source>
</evidence>
<evidence type="ECO:0000256" key="9">
    <source>
        <dbReference type="ARBA" id="ARBA00047899"/>
    </source>
</evidence>
<dbReference type="OrthoDB" id="287003at2759"/>
<dbReference type="FunFam" id="1.10.510.10:FF:000008">
    <property type="entry name" value="Non-specific serine/threonine protein kinase"/>
    <property type="match status" value="1"/>
</dbReference>
<reference evidence="16 17" key="1">
    <citation type="submission" date="2014-06" db="EMBL/GenBank/DDBJ databases">
        <authorList>
            <person name="Swart Estienne"/>
        </authorList>
    </citation>
    <scope>NUCLEOTIDE SEQUENCE [LARGE SCALE GENOMIC DNA]</scope>
    <source>
        <strain evidence="16 17">130c</strain>
    </source>
</reference>
<dbReference type="CDD" id="cd05123">
    <property type="entry name" value="STKc_AGC"/>
    <property type="match status" value="1"/>
</dbReference>
<sequence length="748" mass="86687">MDVTGQNQISQQYQGSPKQSTLNDELTIESMFQVYDKDAGAFMDVREIMDFEEGDFQNNQEIKQILAYMNQTNPIQQQTTTEVIPQTMVQTFTNSKFNSYFKNSNFEDNDQSYRNTAVLFNRMTQFDTLIIPNYLLSVINQERKLLSKLTGEQRKQKMTEIAQLQNTSWQDWWEMKMNKNIELVRAIKTHQLTKVKELLDEKKYMDMCADVNFQKLQNMSPLHYAVEVQNHDIVKLLIKKFAELNSRNDNGQTPLHIACTYGALEIVKELTKIKDEIFIDIQDNDGNTPLHLATKSNLLKILADYEQRQVLSGRGKKTNKNFLQKTIGSILNRNKQGDNFDEQGHQSQSLDEVPDVPAMYQQKFEKKTIQIQDIDKHLSDDLENTTINLKSFNVIERLGKGSFGSVYLVEKKSTKKIYAMKVLEKEKVLKQNLVRYAMTERNVLQLAHHPFIVSLNYAFQTSQRLYLILDYCPGGDMGMALSKQKRFPEDIARMYLCEIILAIEYLHLNNIVFRDLKPDNVVFDNEGHALLTDFGLSKEGLGGTQQSSSFCGSVAYLAPEMLKRQGHTKSIDWYLLGVLLYEMLVGVPPYFSTDRSKLFENIQGGPLKIPHTMSENARGLILQLLNRNPLKRLGAGPKDSEEIKTHIFFKDVDWKQVIDRQLQVPKPRIRKIEQNQFSIQSFLQEEEKIEERQNELVQQLEQNDQNPPERGSSKFLKNFMSKKKDVKDIIKNEQEANKIPGWSYIKKT</sequence>
<keyword evidence="4" id="KW-0597">Phosphoprotein</keyword>
<feature type="domain" description="Protein kinase" evidence="15">
    <location>
        <begin position="392"/>
        <end position="649"/>
    </location>
</feature>
<dbReference type="EMBL" id="CCKQ01005740">
    <property type="protein sequence ID" value="CDW77001.1"/>
    <property type="molecule type" value="Genomic_DNA"/>
</dbReference>
<feature type="binding site" evidence="12">
    <location>
        <position position="421"/>
    </location>
    <ligand>
        <name>ATP</name>
        <dbReference type="ChEBI" id="CHEBI:30616"/>
    </ligand>
</feature>
<dbReference type="InterPro" id="IPR045270">
    <property type="entry name" value="STKc_AGC"/>
</dbReference>
<evidence type="ECO:0000256" key="13">
    <source>
        <dbReference type="SAM" id="Coils"/>
    </source>
</evidence>
<feature type="repeat" description="ANK" evidence="11">
    <location>
        <begin position="217"/>
        <end position="249"/>
    </location>
</feature>
<dbReference type="EC" id="2.7.11.1" evidence="2"/>
<dbReference type="Gene3D" id="3.30.200.20">
    <property type="entry name" value="Phosphorylase Kinase, domain 1"/>
    <property type="match status" value="1"/>
</dbReference>
<dbReference type="PROSITE" id="PS50011">
    <property type="entry name" value="PROTEIN_KINASE_DOM"/>
    <property type="match status" value="1"/>
</dbReference>
<dbReference type="Pfam" id="PF00069">
    <property type="entry name" value="Pkinase"/>
    <property type="match status" value="1"/>
</dbReference>
<keyword evidence="17" id="KW-1185">Reference proteome</keyword>
<comment type="catalytic activity">
    <reaction evidence="9">
        <text>L-threonyl-[protein] + ATP = O-phospho-L-threonyl-[protein] + ADP + H(+)</text>
        <dbReference type="Rhea" id="RHEA:46608"/>
        <dbReference type="Rhea" id="RHEA-COMP:11060"/>
        <dbReference type="Rhea" id="RHEA-COMP:11605"/>
        <dbReference type="ChEBI" id="CHEBI:15378"/>
        <dbReference type="ChEBI" id="CHEBI:30013"/>
        <dbReference type="ChEBI" id="CHEBI:30616"/>
        <dbReference type="ChEBI" id="CHEBI:61977"/>
        <dbReference type="ChEBI" id="CHEBI:456216"/>
        <dbReference type="EC" id="2.7.11.1"/>
    </reaction>
</comment>
<evidence type="ECO:0000256" key="8">
    <source>
        <dbReference type="ARBA" id="ARBA00022840"/>
    </source>
</evidence>
<keyword evidence="11" id="KW-0040">ANK repeat</keyword>
<evidence type="ECO:0000256" key="11">
    <source>
        <dbReference type="PROSITE-ProRule" id="PRU00023"/>
    </source>
</evidence>
<evidence type="ECO:0000256" key="2">
    <source>
        <dbReference type="ARBA" id="ARBA00012513"/>
    </source>
</evidence>
<gene>
    <name evidence="16" type="primary">Contig12914.g13772</name>
    <name evidence="16" type="ORF">STYLEM_5966</name>
</gene>
<feature type="repeat" description="ANK" evidence="11">
    <location>
        <begin position="250"/>
        <end position="270"/>
    </location>
</feature>
<keyword evidence="6 12" id="KW-0547">Nucleotide-binding</keyword>
<evidence type="ECO:0000259" key="15">
    <source>
        <dbReference type="PROSITE" id="PS50011"/>
    </source>
</evidence>
<evidence type="ECO:0000256" key="12">
    <source>
        <dbReference type="PROSITE-ProRule" id="PRU10141"/>
    </source>
</evidence>
<dbReference type="InterPro" id="IPR011009">
    <property type="entry name" value="Kinase-like_dom_sf"/>
</dbReference>
<keyword evidence="5" id="KW-0808">Transferase</keyword>
<evidence type="ECO:0000256" key="7">
    <source>
        <dbReference type="ARBA" id="ARBA00022777"/>
    </source>
</evidence>
<dbReference type="Gene3D" id="1.25.40.20">
    <property type="entry name" value="Ankyrin repeat-containing domain"/>
    <property type="match status" value="1"/>
</dbReference>
<evidence type="ECO:0000313" key="17">
    <source>
        <dbReference type="Proteomes" id="UP000039865"/>
    </source>
</evidence>
<dbReference type="Proteomes" id="UP000039865">
    <property type="component" value="Unassembled WGS sequence"/>
</dbReference>
<dbReference type="Pfam" id="PF12796">
    <property type="entry name" value="Ank_2"/>
    <property type="match status" value="1"/>
</dbReference>
<evidence type="ECO:0000256" key="1">
    <source>
        <dbReference type="ARBA" id="ARBA00009903"/>
    </source>
</evidence>
<accession>A0A078A895</accession>
<evidence type="ECO:0000256" key="5">
    <source>
        <dbReference type="ARBA" id="ARBA00022679"/>
    </source>
</evidence>
<dbReference type="SMART" id="SM00220">
    <property type="entry name" value="S_TKc"/>
    <property type="match status" value="1"/>
</dbReference>
<evidence type="ECO:0000313" key="16">
    <source>
        <dbReference type="EMBL" id="CDW77001.1"/>
    </source>
</evidence>
<dbReference type="PANTHER" id="PTHR24351">
    <property type="entry name" value="RIBOSOMAL PROTEIN S6 KINASE"/>
    <property type="match status" value="1"/>
</dbReference>
<proteinExistence type="inferred from homology"/>
<keyword evidence="7 16" id="KW-0418">Kinase</keyword>
<dbReference type="InterPro" id="IPR017441">
    <property type="entry name" value="Protein_kinase_ATP_BS"/>
</dbReference>
<dbReference type="GO" id="GO:0005524">
    <property type="term" value="F:ATP binding"/>
    <property type="evidence" value="ECO:0007669"/>
    <property type="project" value="UniProtKB-UniRule"/>
</dbReference>
<dbReference type="SMART" id="SM00248">
    <property type="entry name" value="ANK"/>
    <property type="match status" value="4"/>
</dbReference>
<evidence type="ECO:0000256" key="3">
    <source>
        <dbReference type="ARBA" id="ARBA00022527"/>
    </source>
</evidence>
<evidence type="ECO:0000256" key="6">
    <source>
        <dbReference type="ARBA" id="ARBA00022741"/>
    </source>
</evidence>
<keyword evidence="3" id="KW-0723">Serine/threonine-protein kinase</keyword>
<evidence type="ECO:0000256" key="14">
    <source>
        <dbReference type="SAM" id="MobiDB-lite"/>
    </source>
</evidence>
<name>A0A078A895_STYLE</name>
<dbReference type="InterPro" id="IPR000719">
    <property type="entry name" value="Prot_kinase_dom"/>
</dbReference>
<dbReference type="FunFam" id="3.30.200.20:FF:000524">
    <property type="entry name" value="Non-specific serine/threonine protein kinase"/>
    <property type="match status" value="1"/>
</dbReference>
<organism evidence="16 17">
    <name type="scientific">Stylonychia lemnae</name>
    <name type="common">Ciliate</name>
    <dbReference type="NCBI Taxonomy" id="5949"/>
    <lineage>
        <taxon>Eukaryota</taxon>
        <taxon>Sar</taxon>
        <taxon>Alveolata</taxon>
        <taxon>Ciliophora</taxon>
        <taxon>Intramacronucleata</taxon>
        <taxon>Spirotrichea</taxon>
        <taxon>Stichotrichia</taxon>
        <taxon>Sporadotrichida</taxon>
        <taxon>Oxytrichidae</taxon>
        <taxon>Stylonychinae</taxon>
        <taxon>Stylonychia</taxon>
    </lineage>
</organism>
<evidence type="ECO:0000256" key="10">
    <source>
        <dbReference type="ARBA" id="ARBA00048679"/>
    </source>
</evidence>
<dbReference type="InParanoid" id="A0A078A895"/>
<dbReference type="GO" id="GO:0004674">
    <property type="term" value="F:protein serine/threonine kinase activity"/>
    <property type="evidence" value="ECO:0007669"/>
    <property type="project" value="UniProtKB-KW"/>
</dbReference>
<dbReference type="OMA" id="NICWNDI"/>
<dbReference type="SUPFAM" id="SSF56112">
    <property type="entry name" value="Protein kinase-like (PK-like)"/>
    <property type="match status" value="1"/>
</dbReference>
<dbReference type="PROSITE" id="PS00107">
    <property type="entry name" value="PROTEIN_KINASE_ATP"/>
    <property type="match status" value="1"/>
</dbReference>
<dbReference type="PROSITE" id="PS50088">
    <property type="entry name" value="ANK_REPEAT"/>
    <property type="match status" value="2"/>
</dbReference>